<dbReference type="Pfam" id="PF07732">
    <property type="entry name" value="Cu-oxidase_3"/>
    <property type="match status" value="1"/>
</dbReference>
<dbReference type="GO" id="GO:0005507">
    <property type="term" value="F:copper ion binding"/>
    <property type="evidence" value="ECO:0007669"/>
    <property type="project" value="InterPro"/>
</dbReference>
<dbReference type="RefSeq" id="WP_202063087.1">
    <property type="nucleotide sequence ID" value="NZ_JAEQMY010000037.1"/>
</dbReference>
<dbReference type="Proteomes" id="UP000605848">
    <property type="component" value="Unassembled WGS sequence"/>
</dbReference>
<sequence length="426" mass="45857">MKRRDFLKYGAAGLATAGAGLSPFESLAQTLTGTTDIKLGITDVETRLVDGNKVNMLGFRLYGGAGALATGRVPGPVLRVKEGSSVKITVTNDREEAHGFEITGVPGTKTEIAPGSSSTISFTAPVAGTYIYHDSLGDTPLYRILGLHGVLVVEPLNGVTSAGSRTPYSLDKLVPGSRTAVSALFDALGTTDRFQGGADGKWVPAPLNAEASIREKVWICAAIDPKFNALIERGKPIASSPNLTSNVVDNFVPSYFTINNRSGYDLHDDYDGMLPVIVKNYIGEPTLFRIVNVGLAHHANHFHGNHLMELARVDLNPKSSTYGQMIVPENIFEVDTTAMWPMQRRDLLLPLEIPPDIPYQIPVSSPTGGQFQRMVNKQAQEPFPLRYVMHCHTEMSQTAAGGNYPQGMVCHWEVLGGLGGRAKVAG</sequence>
<comment type="caution">
    <text evidence="5">The sequence shown here is derived from an EMBL/GenBank/DDBJ whole genome shotgun (WGS) entry which is preliminary data.</text>
</comment>
<feature type="domain" description="Plastocyanin-like" evidence="4">
    <location>
        <begin position="70"/>
        <end position="155"/>
    </location>
</feature>
<keyword evidence="6" id="KW-1185">Reference proteome</keyword>
<evidence type="ECO:0000256" key="2">
    <source>
        <dbReference type="ARBA" id="ARBA00023002"/>
    </source>
</evidence>
<dbReference type="NCBIfam" id="TIGR01409">
    <property type="entry name" value="TAT_signal_seq"/>
    <property type="match status" value="1"/>
</dbReference>
<accession>A0A936ZED1</accession>
<dbReference type="EMBL" id="JAEQMY010000037">
    <property type="protein sequence ID" value="MBL0406270.1"/>
    <property type="molecule type" value="Genomic_DNA"/>
</dbReference>
<evidence type="ECO:0000313" key="6">
    <source>
        <dbReference type="Proteomes" id="UP000605848"/>
    </source>
</evidence>
<reference evidence="5" key="1">
    <citation type="submission" date="2021-01" db="EMBL/GenBank/DDBJ databases">
        <title>Microvirga sp.</title>
        <authorList>
            <person name="Kim M.K."/>
        </authorList>
    </citation>
    <scope>NUCLEOTIDE SEQUENCE</scope>
    <source>
        <strain evidence="5">5420S-16</strain>
    </source>
</reference>
<gene>
    <name evidence="5" type="ORF">JKG68_20125</name>
</gene>
<dbReference type="PANTHER" id="PTHR11709:SF394">
    <property type="entry name" value="FI03373P-RELATED"/>
    <property type="match status" value="1"/>
</dbReference>
<proteinExistence type="predicted"/>
<dbReference type="InterPro" id="IPR006311">
    <property type="entry name" value="TAT_signal"/>
</dbReference>
<dbReference type="InterPro" id="IPR008972">
    <property type="entry name" value="Cupredoxin"/>
</dbReference>
<evidence type="ECO:0000256" key="3">
    <source>
        <dbReference type="ARBA" id="ARBA00023008"/>
    </source>
</evidence>
<name>A0A936ZED1_9HYPH</name>
<dbReference type="InterPro" id="IPR019546">
    <property type="entry name" value="TAT_signal_bac_arc"/>
</dbReference>
<evidence type="ECO:0000259" key="4">
    <source>
        <dbReference type="Pfam" id="PF07732"/>
    </source>
</evidence>
<dbReference type="SUPFAM" id="SSF49503">
    <property type="entry name" value="Cupredoxins"/>
    <property type="match status" value="2"/>
</dbReference>
<dbReference type="InterPro" id="IPR045087">
    <property type="entry name" value="Cu-oxidase_fam"/>
</dbReference>
<dbReference type="InterPro" id="IPR011707">
    <property type="entry name" value="Cu-oxidase-like_N"/>
</dbReference>
<keyword evidence="2" id="KW-0560">Oxidoreductase</keyword>
<organism evidence="5 6">
    <name type="scientific">Microvirga aerilata</name>
    <dbReference type="NCBI Taxonomy" id="670292"/>
    <lineage>
        <taxon>Bacteria</taxon>
        <taxon>Pseudomonadati</taxon>
        <taxon>Pseudomonadota</taxon>
        <taxon>Alphaproteobacteria</taxon>
        <taxon>Hyphomicrobiales</taxon>
        <taxon>Methylobacteriaceae</taxon>
        <taxon>Microvirga</taxon>
    </lineage>
</organism>
<evidence type="ECO:0000256" key="1">
    <source>
        <dbReference type="ARBA" id="ARBA00022723"/>
    </source>
</evidence>
<evidence type="ECO:0000313" key="5">
    <source>
        <dbReference type="EMBL" id="MBL0406270.1"/>
    </source>
</evidence>
<keyword evidence="3" id="KW-0186">Copper</keyword>
<dbReference type="GO" id="GO:0016491">
    <property type="term" value="F:oxidoreductase activity"/>
    <property type="evidence" value="ECO:0007669"/>
    <property type="project" value="UniProtKB-KW"/>
</dbReference>
<dbReference type="PROSITE" id="PS51318">
    <property type="entry name" value="TAT"/>
    <property type="match status" value="1"/>
</dbReference>
<dbReference type="Gene3D" id="2.60.40.420">
    <property type="entry name" value="Cupredoxins - blue copper proteins"/>
    <property type="match status" value="1"/>
</dbReference>
<dbReference type="PANTHER" id="PTHR11709">
    <property type="entry name" value="MULTI-COPPER OXIDASE"/>
    <property type="match status" value="1"/>
</dbReference>
<protein>
    <submittedName>
        <fullName evidence="5">Multicopper oxidase domain-containing protein</fullName>
    </submittedName>
</protein>
<dbReference type="AlphaFoldDB" id="A0A936ZED1"/>
<keyword evidence="1" id="KW-0479">Metal-binding</keyword>